<evidence type="ECO:0000256" key="5">
    <source>
        <dbReference type="ARBA" id="ARBA00023136"/>
    </source>
</evidence>
<evidence type="ECO:0000256" key="6">
    <source>
        <dbReference type="SAM" id="Phobius"/>
    </source>
</evidence>
<feature type="transmembrane region" description="Helical" evidence="6">
    <location>
        <begin position="140"/>
        <end position="158"/>
    </location>
</feature>
<evidence type="ECO:0000259" key="7">
    <source>
        <dbReference type="Pfam" id="PF00482"/>
    </source>
</evidence>
<evidence type="ECO:0000256" key="2">
    <source>
        <dbReference type="ARBA" id="ARBA00022475"/>
    </source>
</evidence>
<reference evidence="8" key="2">
    <citation type="submission" date="2023-01" db="EMBL/GenBank/DDBJ databases">
        <authorList>
            <person name="Sun Q."/>
            <person name="Evtushenko L."/>
        </authorList>
    </citation>
    <scope>NUCLEOTIDE SEQUENCE</scope>
    <source>
        <strain evidence="8">VKM Ac-1020</strain>
    </source>
</reference>
<keyword evidence="5 6" id="KW-0472">Membrane</keyword>
<comment type="subcellular location">
    <subcellularLocation>
        <location evidence="1">Cell membrane</location>
        <topology evidence="1">Multi-pass membrane protein</topology>
    </subcellularLocation>
</comment>
<evidence type="ECO:0000256" key="4">
    <source>
        <dbReference type="ARBA" id="ARBA00022989"/>
    </source>
</evidence>
<feature type="transmembrane region" description="Helical" evidence="6">
    <location>
        <begin position="283"/>
        <end position="309"/>
    </location>
</feature>
<feature type="transmembrane region" description="Helical" evidence="6">
    <location>
        <begin position="53"/>
        <end position="74"/>
    </location>
</feature>
<dbReference type="InterPro" id="IPR018076">
    <property type="entry name" value="T2SS_GspF_dom"/>
</dbReference>
<accession>A0A9W6GZW8</accession>
<keyword evidence="9" id="KW-1185">Reference proteome</keyword>
<dbReference type="Pfam" id="PF00482">
    <property type="entry name" value="T2SSF"/>
    <property type="match status" value="1"/>
</dbReference>
<dbReference type="PANTHER" id="PTHR35007">
    <property type="entry name" value="INTEGRAL MEMBRANE PROTEIN-RELATED"/>
    <property type="match status" value="1"/>
</dbReference>
<dbReference type="GO" id="GO:0005886">
    <property type="term" value="C:plasma membrane"/>
    <property type="evidence" value="ECO:0007669"/>
    <property type="project" value="UniProtKB-SubCell"/>
</dbReference>
<organism evidence="8 9">
    <name type="scientific">Microbacterium barkeri</name>
    <dbReference type="NCBI Taxonomy" id="33917"/>
    <lineage>
        <taxon>Bacteria</taxon>
        <taxon>Bacillati</taxon>
        <taxon>Actinomycetota</taxon>
        <taxon>Actinomycetes</taxon>
        <taxon>Micrococcales</taxon>
        <taxon>Microbacteriaceae</taxon>
        <taxon>Microbacterium</taxon>
    </lineage>
</organism>
<name>A0A9W6GZW8_9MICO</name>
<feature type="transmembrane region" description="Helical" evidence="6">
    <location>
        <begin position="112"/>
        <end position="134"/>
    </location>
</feature>
<keyword evidence="4 6" id="KW-1133">Transmembrane helix</keyword>
<evidence type="ECO:0000256" key="3">
    <source>
        <dbReference type="ARBA" id="ARBA00022692"/>
    </source>
</evidence>
<feature type="domain" description="Type II secretion system protein GspF" evidence="7">
    <location>
        <begin position="177"/>
        <end position="301"/>
    </location>
</feature>
<sequence length="314" mass="32030">MSWATDAALSLLLGGCLGLGIWALLMLAPRWSAPSLARRIAPYLRDITDPAGTTAWAAVADPGAAIAGGARALWAAAQRRLTALLGGADGIARRLAQAGRPVDVAAFRGRQLAATLIGLVAGGLVVAVLAVGGTLSGPTLVLPVAGAAAGAVGADLALTGRAHARMARIGEELPTVLEFLALCLAAGEGIYDSVGRVARLGSGELTAELRAVVLDVRTGSTLPDALLAMARRLQVPALSRSVEHIVAALDRGSPLAQALQAQAADAREEAKRALIEQAGRKEILMLLPLVFGLLPLSVLFAVFPGIVMLRLGIG</sequence>
<reference evidence="8" key="1">
    <citation type="journal article" date="2014" name="Int. J. Syst. Evol. Microbiol.">
        <title>Complete genome sequence of Corynebacterium casei LMG S-19264T (=DSM 44701T), isolated from a smear-ripened cheese.</title>
        <authorList>
            <consortium name="US DOE Joint Genome Institute (JGI-PGF)"/>
            <person name="Walter F."/>
            <person name="Albersmeier A."/>
            <person name="Kalinowski J."/>
            <person name="Ruckert C."/>
        </authorList>
    </citation>
    <scope>NUCLEOTIDE SEQUENCE</scope>
    <source>
        <strain evidence="8">VKM Ac-1020</strain>
    </source>
</reference>
<gene>
    <name evidence="8" type="ORF">GCM10017576_00250</name>
</gene>
<dbReference type="AlphaFoldDB" id="A0A9W6GZW8"/>
<keyword evidence="2" id="KW-1003">Cell membrane</keyword>
<evidence type="ECO:0000256" key="1">
    <source>
        <dbReference type="ARBA" id="ARBA00004651"/>
    </source>
</evidence>
<protein>
    <recommendedName>
        <fullName evidence="7">Type II secretion system protein GspF domain-containing protein</fullName>
    </recommendedName>
</protein>
<proteinExistence type="predicted"/>
<dbReference type="PANTHER" id="PTHR35007:SF2">
    <property type="entry name" value="PILUS ASSEMBLE PROTEIN"/>
    <property type="match status" value="1"/>
</dbReference>
<comment type="caution">
    <text evidence="8">The sequence shown here is derived from an EMBL/GenBank/DDBJ whole genome shotgun (WGS) entry which is preliminary data.</text>
</comment>
<evidence type="ECO:0000313" key="9">
    <source>
        <dbReference type="Proteomes" id="UP001142462"/>
    </source>
</evidence>
<keyword evidence="3 6" id="KW-0812">Transmembrane</keyword>
<dbReference type="EMBL" id="BSEJ01000001">
    <property type="protein sequence ID" value="GLJ59896.1"/>
    <property type="molecule type" value="Genomic_DNA"/>
</dbReference>
<evidence type="ECO:0000313" key="8">
    <source>
        <dbReference type="EMBL" id="GLJ59896.1"/>
    </source>
</evidence>
<dbReference type="RefSeq" id="WP_271171635.1">
    <property type="nucleotide sequence ID" value="NZ_BSEJ01000001.1"/>
</dbReference>
<dbReference type="Proteomes" id="UP001142462">
    <property type="component" value="Unassembled WGS sequence"/>
</dbReference>